<gene>
    <name evidence="5" type="ORF">UFOPK2237_00061</name>
</gene>
<keyword evidence="1" id="KW-0963">Cytoplasm</keyword>
<dbReference type="InterPro" id="IPR035956">
    <property type="entry name" value="RimP_N_sf"/>
</dbReference>
<dbReference type="InterPro" id="IPR028998">
    <property type="entry name" value="RimP_C"/>
</dbReference>
<dbReference type="Pfam" id="PF17384">
    <property type="entry name" value="DUF150_C"/>
    <property type="match status" value="1"/>
</dbReference>
<organism evidence="5">
    <name type="scientific">freshwater metagenome</name>
    <dbReference type="NCBI Taxonomy" id="449393"/>
    <lineage>
        <taxon>unclassified sequences</taxon>
        <taxon>metagenomes</taxon>
        <taxon>ecological metagenomes</taxon>
    </lineage>
</organism>
<dbReference type="InterPro" id="IPR036847">
    <property type="entry name" value="RimP_C_sf"/>
</dbReference>
<dbReference type="CDD" id="cd01734">
    <property type="entry name" value="YlxS_C"/>
    <property type="match status" value="1"/>
</dbReference>
<dbReference type="InterPro" id="IPR028989">
    <property type="entry name" value="RimP_N"/>
</dbReference>
<evidence type="ECO:0000256" key="2">
    <source>
        <dbReference type="ARBA" id="ARBA00022517"/>
    </source>
</evidence>
<dbReference type="NCBIfam" id="NF000930">
    <property type="entry name" value="PRK00092.2-2"/>
    <property type="match status" value="1"/>
</dbReference>
<dbReference type="SUPFAM" id="SSF74942">
    <property type="entry name" value="YhbC-like, C-terminal domain"/>
    <property type="match status" value="1"/>
</dbReference>
<evidence type="ECO:0000259" key="4">
    <source>
        <dbReference type="Pfam" id="PF17384"/>
    </source>
</evidence>
<evidence type="ECO:0000256" key="1">
    <source>
        <dbReference type="ARBA" id="ARBA00022490"/>
    </source>
</evidence>
<feature type="domain" description="Ribosome maturation factor RimP C-terminal" evidence="4">
    <location>
        <begin position="86"/>
        <end position="146"/>
    </location>
</feature>
<dbReference type="GO" id="GO:0006412">
    <property type="term" value="P:translation"/>
    <property type="evidence" value="ECO:0007669"/>
    <property type="project" value="TreeGrafter"/>
</dbReference>
<name>A0A6J6K0S3_9ZZZZ</name>
<keyword evidence="2" id="KW-0690">Ribosome biogenesis</keyword>
<dbReference type="InterPro" id="IPR003728">
    <property type="entry name" value="Ribosome_maturation_RimP"/>
</dbReference>
<protein>
    <submittedName>
        <fullName evidence="5">Unannotated protein</fullName>
    </submittedName>
</protein>
<dbReference type="HAMAP" id="MF_01077">
    <property type="entry name" value="RimP"/>
    <property type="match status" value="1"/>
</dbReference>
<feature type="domain" description="Ribosome maturation factor RimP N-terminal" evidence="3">
    <location>
        <begin position="10"/>
        <end position="82"/>
    </location>
</feature>
<dbReference type="EMBL" id="CAEZWI010000003">
    <property type="protein sequence ID" value="CAB4643310.1"/>
    <property type="molecule type" value="Genomic_DNA"/>
</dbReference>
<reference evidence="5" key="1">
    <citation type="submission" date="2020-05" db="EMBL/GenBank/DDBJ databases">
        <authorList>
            <person name="Chiriac C."/>
            <person name="Salcher M."/>
            <person name="Ghai R."/>
            <person name="Kavagutti S V."/>
        </authorList>
    </citation>
    <scope>NUCLEOTIDE SEQUENCE</scope>
</reference>
<dbReference type="PANTHER" id="PTHR33867">
    <property type="entry name" value="RIBOSOME MATURATION FACTOR RIMP"/>
    <property type="match status" value="1"/>
</dbReference>
<sequence length="166" mass="18084">MIPVSELTELLDPVVSAFSFDLDEIEITRSGGQRILDVTIDGDSGVNLDEVAEVSRAISEFLDNSDAMGDEPYVLEVGTRGISKPLTKPIHWTRNVGRLVNVAGDAINAIGRIVEFDDPNVTLDIKGKSRTISIQEISRANIEVEFKKMPKDEAEALSGDPDVESD</sequence>
<dbReference type="GO" id="GO:0005829">
    <property type="term" value="C:cytosol"/>
    <property type="evidence" value="ECO:0007669"/>
    <property type="project" value="TreeGrafter"/>
</dbReference>
<dbReference type="PANTHER" id="PTHR33867:SF1">
    <property type="entry name" value="RIBOSOME MATURATION FACTOR RIMP"/>
    <property type="match status" value="1"/>
</dbReference>
<evidence type="ECO:0000259" key="3">
    <source>
        <dbReference type="Pfam" id="PF02576"/>
    </source>
</evidence>
<dbReference type="GO" id="GO:0000028">
    <property type="term" value="P:ribosomal small subunit assembly"/>
    <property type="evidence" value="ECO:0007669"/>
    <property type="project" value="TreeGrafter"/>
</dbReference>
<dbReference type="AlphaFoldDB" id="A0A6J6K0S3"/>
<proteinExistence type="inferred from homology"/>
<dbReference type="Pfam" id="PF02576">
    <property type="entry name" value="RimP_N"/>
    <property type="match status" value="1"/>
</dbReference>
<dbReference type="Gene3D" id="3.30.300.70">
    <property type="entry name" value="RimP-like superfamily, N-terminal"/>
    <property type="match status" value="1"/>
</dbReference>
<accession>A0A6J6K0S3</accession>
<dbReference type="SUPFAM" id="SSF75420">
    <property type="entry name" value="YhbC-like, N-terminal domain"/>
    <property type="match status" value="1"/>
</dbReference>
<evidence type="ECO:0000313" key="5">
    <source>
        <dbReference type="EMBL" id="CAB4643310.1"/>
    </source>
</evidence>